<comment type="caution">
    <text evidence="1">The sequence shown here is derived from an EMBL/GenBank/DDBJ whole genome shotgun (WGS) entry which is preliminary data.</text>
</comment>
<evidence type="ECO:0000313" key="2">
    <source>
        <dbReference type="Proteomes" id="UP000499080"/>
    </source>
</evidence>
<name>A0A4Y2G9U0_ARAVE</name>
<sequence>MRLIPVSMLGQGWLDGKLPVPFPEGVMFETRFRQESVVYVVLVKSDVKVEMPSAWCGAEIRKRETTRIHPRHLNLVSNYVVRPKVVLVFR</sequence>
<gene>
    <name evidence="1" type="ORF">AVEN_70231_1</name>
</gene>
<dbReference type="AlphaFoldDB" id="A0A4Y2G9U0"/>
<dbReference type="EMBL" id="BGPR01001305">
    <property type="protein sequence ID" value="GBM50592.1"/>
    <property type="molecule type" value="Genomic_DNA"/>
</dbReference>
<evidence type="ECO:0000313" key="1">
    <source>
        <dbReference type="EMBL" id="GBM50592.1"/>
    </source>
</evidence>
<keyword evidence="2" id="KW-1185">Reference proteome</keyword>
<organism evidence="1 2">
    <name type="scientific">Araneus ventricosus</name>
    <name type="common">Orbweaver spider</name>
    <name type="synonym">Epeira ventricosa</name>
    <dbReference type="NCBI Taxonomy" id="182803"/>
    <lineage>
        <taxon>Eukaryota</taxon>
        <taxon>Metazoa</taxon>
        <taxon>Ecdysozoa</taxon>
        <taxon>Arthropoda</taxon>
        <taxon>Chelicerata</taxon>
        <taxon>Arachnida</taxon>
        <taxon>Araneae</taxon>
        <taxon>Araneomorphae</taxon>
        <taxon>Entelegynae</taxon>
        <taxon>Araneoidea</taxon>
        <taxon>Araneidae</taxon>
        <taxon>Araneus</taxon>
    </lineage>
</organism>
<proteinExistence type="predicted"/>
<accession>A0A4Y2G9U0</accession>
<protein>
    <submittedName>
        <fullName evidence="1">Uncharacterized protein</fullName>
    </submittedName>
</protein>
<reference evidence="1 2" key="1">
    <citation type="journal article" date="2019" name="Sci. Rep.">
        <title>Orb-weaving spider Araneus ventricosus genome elucidates the spidroin gene catalogue.</title>
        <authorList>
            <person name="Kono N."/>
            <person name="Nakamura H."/>
            <person name="Ohtoshi R."/>
            <person name="Moran D.A.P."/>
            <person name="Shinohara A."/>
            <person name="Yoshida Y."/>
            <person name="Fujiwara M."/>
            <person name="Mori M."/>
            <person name="Tomita M."/>
            <person name="Arakawa K."/>
        </authorList>
    </citation>
    <scope>NUCLEOTIDE SEQUENCE [LARGE SCALE GENOMIC DNA]</scope>
</reference>
<dbReference type="Proteomes" id="UP000499080">
    <property type="component" value="Unassembled WGS sequence"/>
</dbReference>